<dbReference type="GO" id="GO:0016987">
    <property type="term" value="F:sigma factor activity"/>
    <property type="evidence" value="ECO:0007669"/>
    <property type="project" value="UniProtKB-KW"/>
</dbReference>
<dbReference type="Proteomes" id="UP000255326">
    <property type="component" value="Unassembled WGS sequence"/>
</dbReference>
<evidence type="ECO:0000313" key="6">
    <source>
        <dbReference type="EMBL" id="RDI41355.1"/>
    </source>
</evidence>
<dbReference type="Gene3D" id="1.10.10.10">
    <property type="entry name" value="Winged helix-like DNA-binding domain superfamily/Winged helix DNA-binding domain"/>
    <property type="match status" value="1"/>
</dbReference>
<dbReference type="InterPro" id="IPR013325">
    <property type="entry name" value="RNA_pol_sigma_r2"/>
</dbReference>
<dbReference type="Gene3D" id="1.10.1740.10">
    <property type="match status" value="1"/>
</dbReference>
<dbReference type="SUPFAM" id="SSF88946">
    <property type="entry name" value="Sigma2 domain of RNA polymerase sigma factors"/>
    <property type="match status" value="1"/>
</dbReference>
<sequence length="185" mass="22316">MMIKEERWIKKIKKHGSQDAANKLISYYYREIYSFVFKQTIDSELSLDLTQEIFISVLQSMKHFDSNKASFRTWLYKVASNRLVDYFRSKNYHYQKMTESLEEHDYENYEDFTFRLDFKEGVEMVASIVGRMDMKWQQIVRLKLFGEYTLPEIAELLETPLSTVKTRYYAGIRYIQKEMEVHVDA</sequence>
<dbReference type="GO" id="GO:0006352">
    <property type="term" value="P:DNA-templated transcription initiation"/>
    <property type="evidence" value="ECO:0007669"/>
    <property type="project" value="InterPro"/>
</dbReference>
<protein>
    <submittedName>
        <fullName evidence="6">RNA polymerase sigma-70 factor (ECF subfamily)</fullName>
    </submittedName>
</protein>
<keyword evidence="2" id="KW-0805">Transcription regulation</keyword>
<keyword evidence="4" id="KW-0804">Transcription</keyword>
<evidence type="ECO:0000313" key="7">
    <source>
        <dbReference type="Proteomes" id="UP000255326"/>
    </source>
</evidence>
<feature type="domain" description="RNA polymerase sigma-70 region 2" evidence="5">
    <location>
        <begin position="24"/>
        <end position="90"/>
    </location>
</feature>
<dbReference type="PANTHER" id="PTHR43133:SF60">
    <property type="entry name" value="RNA POLYMERASE SIGMA FACTOR SIGV"/>
    <property type="match status" value="1"/>
</dbReference>
<keyword evidence="3" id="KW-0731">Sigma factor</keyword>
<dbReference type="NCBIfam" id="TIGR02937">
    <property type="entry name" value="sigma70-ECF"/>
    <property type="match status" value="1"/>
</dbReference>
<evidence type="ECO:0000256" key="3">
    <source>
        <dbReference type="ARBA" id="ARBA00023082"/>
    </source>
</evidence>
<dbReference type="InterPro" id="IPR007627">
    <property type="entry name" value="RNA_pol_sigma70_r2"/>
</dbReference>
<proteinExistence type="inferred from homology"/>
<reference evidence="6 7" key="1">
    <citation type="submission" date="2018-07" db="EMBL/GenBank/DDBJ databases">
        <title>Genomic Encyclopedia of Type Strains, Phase IV (KMG-IV): sequencing the most valuable type-strain genomes for metagenomic binning, comparative biology and taxonomic classification.</title>
        <authorList>
            <person name="Goeker M."/>
        </authorList>
    </citation>
    <scope>NUCLEOTIDE SEQUENCE [LARGE SCALE GENOMIC DNA]</scope>
    <source>
        <strain evidence="6 7">DSM 25281</strain>
    </source>
</reference>
<dbReference type="Pfam" id="PF04542">
    <property type="entry name" value="Sigma70_r2"/>
    <property type="match status" value="1"/>
</dbReference>
<accession>A0A370GC19</accession>
<evidence type="ECO:0000256" key="4">
    <source>
        <dbReference type="ARBA" id="ARBA00023163"/>
    </source>
</evidence>
<organism evidence="6 7">
    <name type="scientific">Falsibacillus pallidus</name>
    <dbReference type="NCBI Taxonomy" id="493781"/>
    <lineage>
        <taxon>Bacteria</taxon>
        <taxon>Bacillati</taxon>
        <taxon>Bacillota</taxon>
        <taxon>Bacilli</taxon>
        <taxon>Bacillales</taxon>
        <taxon>Bacillaceae</taxon>
        <taxon>Falsibacillus</taxon>
    </lineage>
</organism>
<comment type="caution">
    <text evidence="6">The sequence shown here is derived from an EMBL/GenBank/DDBJ whole genome shotgun (WGS) entry which is preliminary data.</text>
</comment>
<keyword evidence="7" id="KW-1185">Reference proteome</keyword>
<dbReference type="PANTHER" id="PTHR43133">
    <property type="entry name" value="RNA POLYMERASE ECF-TYPE SIGMA FACTO"/>
    <property type="match status" value="1"/>
</dbReference>
<dbReference type="InterPro" id="IPR014284">
    <property type="entry name" value="RNA_pol_sigma-70_dom"/>
</dbReference>
<dbReference type="EMBL" id="QQAY01000008">
    <property type="protein sequence ID" value="RDI41355.1"/>
    <property type="molecule type" value="Genomic_DNA"/>
</dbReference>
<comment type="similarity">
    <text evidence="1">Belongs to the sigma-70 factor family. ECF subfamily.</text>
</comment>
<dbReference type="InterPro" id="IPR036388">
    <property type="entry name" value="WH-like_DNA-bd_sf"/>
</dbReference>
<dbReference type="RefSeq" id="WP_245948482.1">
    <property type="nucleotide sequence ID" value="NZ_QQAY01000008.1"/>
</dbReference>
<dbReference type="AlphaFoldDB" id="A0A370GC19"/>
<gene>
    <name evidence="6" type="ORF">DFR59_1085</name>
</gene>
<dbReference type="InterPro" id="IPR039425">
    <property type="entry name" value="RNA_pol_sigma-70-like"/>
</dbReference>
<name>A0A370GC19_9BACI</name>
<evidence type="ECO:0000256" key="1">
    <source>
        <dbReference type="ARBA" id="ARBA00010641"/>
    </source>
</evidence>
<dbReference type="InterPro" id="IPR013324">
    <property type="entry name" value="RNA_pol_sigma_r3/r4-like"/>
</dbReference>
<dbReference type="SUPFAM" id="SSF88659">
    <property type="entry name" value="Sigma3 and sigma4 domains of RNA polymerase sigma factors"/>
    <property type="match status" value="1"/>
</dbReference>
<evidence type="ECO:0000256" key="2">
    <source>
        <dbReference type="ARBA" id="ARBA00023015"/>
    </source>
</evidence>
<evidence type="ECO:0000259" key="5">
    <source>
        <dbReference type="Pfam" id="PF04542"/>
    </source>
</evidence>